<accession>A0AAW2F978</accession>
<keyword evidence="3" id="KW-1185">Reference proteome</keyword>
<name>A0AAW2F978_9HYME</name>
<sequence length="119" mass="13197">MAFHLIETGSLGQKLHTTSTAKKKKKRKKGGDSRSQKWMHTARKCSAMPRRTSRMSKRDADKGSLSRNAGRLSSFVSARAVVGRRNLKALPSLSFPHPPFPSPTGLITVATRRSFFSDK</sequence>
<comment type="caution">
    <text evidence="2">The sequence shown here is derived from an EMBL/GenBank/DDBJ whole genome shotgun (WGS) entry which is preliminary data.</text>
</comment>
<feature type="region of interest" description="Disordered" evidence="1">
    <location>
        <begin position="1"/>
        <end position="68"/>
    </location>
</feature>
<evidence type="ECO:0000313" key="3">
    <source>
        <dbReference type="Proteomes" id="UP001430953"/>
    </source>
</evidence>
<evidence type="ECO:0000313" key="2">
    <source>
        <dbReference type="EMBL" id="KAL0112037.1"/>
    </source>
</evidence>
<organism evidence="2 3">
    <name type="scientific">Cardiocondyla obscurior</name>
    <dbReference type="NCBI Taxonomy" id="286306"/>
    <lineage>
        <taxon>Eukaryota</taxon>
        <taxon>Metazoa</taxon>
        <taxon>Ecdysozoa</taxon>
        <taxon>Arthropoda</taxon>
        <taxon>Hexapoda</taxon>
        <taxon>Insecta</taxon>
        <taxon>Pterygota</taxon>
        <taxon>Neoptera</taxon>
        <taxon>Endopterygota</taxon>
        <taxon>Hymenoptera</taxon>
        <taxon>Apocrita</taxon>
        <taxon>Aculeata</taxon>
        <taxon>Formicoidea</taxon>
        <taxon>Formicidae</taxon>
        <taxon>Myrmicinae</taxon>
        <taxon>Cardiocondyla</taxon>
    </lineage>
</organism>
<protein>
    <submittedName>
        <fullName evidence="2">Uncharacterized protein</fullName>
    </submittedName>
</protein>
<dbReference type="EMBL" id="JADYXP020000013">
    <property type="protein sequence ID" value="KAL0112037.1"/>
    <property type="molecule type" value="Genomic_DNA"/>
</dbReference>
<proteinExistence type="predicted"/>
<dbReference type="AlphaFoldDB" id="A0AAW2F978"/>
<evidence type="ECO:0000256" key="1">
    <source>
        <dbReference type="SAM" id="MobiDB-lite"/>
    </source>
</evidence>
<gene>
    <name evidence="2" type="ORF">PUN28_013332</name>
</gene>
<dbReference type="Proteomes" id="UP001430953">
    <property type="component" value="Unassembled WGS sequence"/>
</dbReference>
<reference evidence="2 3" key="1">
    <citation type="submission" date="2023-03" db="EMBL/GenBank/DDBJ databases">
        <title>High recombination rates correlate with genetic variation in Cardiocondyla obscurior ants.</title>
        <authorList>
            <person name="Errbii M."/>
        </authorList>
    </citation>
    <scope>NUCLEOTIDE SEQUENCE [LARGE SCALE GENOMIC DNA]</scope>
    <source>
        <strain evidence="2">Alpha-2009</strain>
        <tissue evidence="2">Whole body</tissue>
    </source>
</reference>